<accession>A0A5F9DRB6</accession>
<dbReference type="InterPro" id="IPR035441">
    <property type="entry name" value="TFIIS/LEDGF_dom_sf"/>
</dbReference>
<organism evidence="6 7">
    <name type="scientific">Oryctolagus cuniculus</name>
    <name type="common">Rabbit</name>
    <dbReference type="NCBI Taxonomy" id="9986"/>
    <lineage>
        <taxon>Eukaryota</taxon>
        <taxon>Metazoa</taxon>
        <taxon>Chordata</taxon>
        <taxon>Craniata</taxon>
        <taxon>Vertebrata</taxon>
        <taxon>Euteleostomi</taxon>
        <taxon>Mammalia</taxon>
        <taxon>Eutheria</taxon>
        <taxon>Euarchontoglires</taxon>
        <taxon>Glires</taxon>
        <taxon>Lagomorpha</taxon>
        <taxon>Leporidae</taxon>
        <taxon>Oryctolagus</taxon>
    </lineage>
</organism>
<sequence length="862" mass="92723">MPWSSIRAWPTGARRGWSLGLVKARVCSQSAGASRHSAPPAPAALPPEGPGAGQPSGAQQDPGAPQPASQPLPRAGPPTAMEAEWPLQEVRRLHARLAASTKPRKLHKYLRRLSALPMTADLLAQTRVRKTVKALRRYEMVGSVARDLAAQWKQLARAQPSPGRAQQDSPPSHSRKRPWAALDDDDEDDEVEDDEDDEEDEDEDNEEEEDEEDDEEENEEEEEDDDDEEEEEEEHEEEEEGQADRGAPEPGTAVGSQPAKPAHAHKRPRRLSELEPRTRASPWRPRQALPRSGRPAQESADTSTWHEEDPDPAPAAGLRQPAEGPARAPHHGASPLPQEHWEEAQGKAARSQGQTHKSTPRENGPLRAKAGEAPPASLGQLSSREEHGAKGNPPASGGPAEQATGRPRTPLWSLPQLAADELGKAKRKDPRASRAEKTRQHPQSCQLRSGPEDPRPGLQDNSSHVEAAHAHLAAPALASASGGLLPQAEAQPSGGGQEPPHQPTMSFEAYMTYDQLEKQQSKAGRPWAAALRGKGPQRAEPPSRGAGADWLQKCPEVTHSQQGKLQPAGAHAAELQDSAPAAAPSTHARDGPSHPLPSCPPRTKAPSAAQQEEDAAFSGPRFQTKMQVDAGARHATRGMTESPMCIAGLEPIASPSAGRGVPPHSLPGPLLEQHTPEELQRVERDNPELLQETDPLWKRHCQRDFKGEKPAGLQMYLRLQSARERRLQALTAAIRSTHASKPKGRQAKMIRFHGMPGPAGDAPGRQDALHTAGASAPRAPGPAGSDRAPSCSSTQHSDSSLSPPPADRPAQPGPSKRLAPWAPGGTTRKQAPPGGSTRKQAPKKIAPLMAKSIRDYKALSRR</sequence>
<evidence type="ECO:0000256" key="1">
    <source>
        <dbReference type="ARBA" id="ARBA00004123"/>
    </source>
</evidence>
<dbReference type="InterPro" id="IPR017923">
    <property type="entry name" value="TFIIS_N"/>
</dbReference>
<feature type="compositionally biased region" description="Low complexity" evidence="4">
    <location>
        <begin position="772"/>
        <end position="790"/>
    </location>
</feature>
<dbReference type="PANTHER" id="PTHR15141">
    <property type="entry name" value="TRANSCRIPTION ELONGATION FACTOR B POLYPEPTIDE 3"/>
    <property type="match status" value="1"/>
</dbReference>
<reference evidence="6" key="3">
    <citation type="submission" date="2025-09" db="UniProtKB">
        <authorList>
            <consortium name="Ensembl"/>
        </authorList>
    </citation>
    <scope>IDENTIFICATION</scope>
    <source>
        <strain evidence="6">Thorbecke</strain>
    </source>
</reference>
<feature type="compositionally biased region" description="Basic and acidic residues" evidence="4">
    <location>
        <begin position="852"/>
        <end position="862"/>
    </location>
</feature>
<keyword evidence="2 3" id="KW-0539">Nucleus</keyword>
<feature type="compositionally biased region" description="Pro residues" evidence="4">
    <location>
        <begin position="64"/>
        <end position="76"/>
    </location>
</feature>
<feature type="region of interest" description="Disordered" evidence="4">
    <location>
        <begin position="730"/>
        <end position="862"/>
    </location>
</feature>
<dbReference type="GO" id="GO:0006368">
    <property type="term" value="P:transcription elongation by RNA polymerase II"/>
    <property type="evidence" value="ECO:0007669"/>
    <property type="project" value="InterPro"/>
</dbReference>
<dbReference type="Pfam" id="PF08711">
    <property type="entry name" value="Med26"/>
    <property type="match status" value="1"/>
</dbReference>
<reference evidence="6" key="2">
    <citation type="submission" date="2025-08" db="UniProtKB">
        <authorList>
            <consortium name="Ensembl"/>
        </authorList>
    </citation>
    <scope>IDENTIFICATION</scope>
    <source>
        <strain evidence="6">Thorbecke</strain>
    </source>
</reference>
<comment type="subcellular location">
    <subcellularLocation>
        <location evidence="1 3">Nucleus</location>
    </subcellularLocation>
</comment>
<feature type="domain" description="TFIIS N-terminal" evidence="5">
    <location>
        <begin position="88"/>
        <end position="159"/>
    </location>
</feature>
<dbReference type="Pfam" id="PF06881">
    <property type="entry name" value="Elongin_A"/>
    <property type="match status" value="1"/>
</dbReference>
<dbReference type="InterPro" id="IPR010684">
    <property type="entry name" value="RNA_pol_II_trans_fac_SIII_A"/>
</dbReference>
<dbReference type="InterPro" id="IPR051870">
    <property type="entry name" value="Elongin-A_domain"/>
</dbReference>
<evidence type="ECO:0000313" key="6">
    <source>
        <dbReference type="Ensembl" id="ENSOCUP00000048069.1"/>
    </source>
</evidence>
<dbReference type="Proteomes" id="UP000001811">
    <property type="component" value="Chromosome 9"/>
</dbReference>
<evidence type="ECO:0000256" key="2">
    <source>
        <dbReference type="ARBA" id="ARBA00023242"/>
    </source>
</evidence>
<dbReference type="STRING" id="9986.ENSOCUP00000048069"/>
<dbReference type="Gene3D" id="1.20.930.10">
    <property type="entry name" value="Conserved domain common to transcription factors TFIIS, elongin A, CRSP70"/>
    <property type="match status" value="1"/>
</dbReference>
<dbReference type="PROSITE" id="PS51319">
    <property type="entry name" value="TFIIS_N"/>
    <property type="match status" value="1"/>
</dbReference>
<dbReference type="Ensembl" id="ENSOCUT00000037513.1">
    <property type="protein sequence ID" value="ENSOCUP00000048069.1"/>
    <property type="gene ID" value="ENSOCUG00000035984.1"/>
</dbReference>
<evidence type="ECO:0000259" key="5">
    <source>
        <dbReference type="PROSITE" id="PS51319"/>
    </source>
</evidence>
<feature type="compositionally biased region" description="Basic and acidic residues" evidence="4">
    <location>
        <begin position="430"/>
        <end position="439"/>
    </location>
</feature>
<dbReference type="PANTHER" id="PTHR15141:SF75">
    <property type="entry name" value="ELONGIN-A"/>
    <property type="match status" value="1"/>
</dbReference>
<feature type="compositionally biased region" description="Basic residues" evidence="4">
    <location>
        <begin position="738"/>
        <end position="751"/>
    </location>
</feature>
<dbReference type="GeneTree" id="ENSGT00390000002428"/>
<dbReference type="CDD" id="cd00183">
    <property type="entry name" value="TFIIS_I"/>
    <property type="match status" value="1"/>
</dbReference>
<reference evidence="6 7" key="1">
    <citation type="journal article" date="2011" name="Nature">
        <title>A high-resolution map of human evolutionary constraint using 29 mammals.</title>
        <authorList>
            <person name="Lindblad-Toh K."/>
            <person name="Garber M."/>
            <person name="Zuk O."/>
            <person name="Lin M.F."/>
            <person name="Parker B.J."/>
            <person name="Washietl S."/>
            <person name="Kheradpour P."/>
            <person name="Ernst J."/>
            <person name="Jordan G."/>
            <person name="Mauceli E."/>
            <person name="Ward L.D."/>
            <person name="Lowe C.B."/>
            <person name="Holloway A.K."/>
            <person name="Clamp M."/>
            <person name="Gnerre S."/>
            <person name="Alfoldi J."/>
            <person name="Beal K."/>
            <person name="Chang J."/>
            <person name="Clawson H."/>
            <person name="Cuff J."/>
            <person name="Di Palma F."/>
            <person name="Fitzgerald S."/>
            <person name="Flicek P."/>
            <person name="Guttman M."/>
            <person name="Hubisz M.J."/>
            <person name="Jaffe D.B."/>
            <person name="Jungreis I."/>
            <person name="Kent W.J."/>
            <person name="Kostka D."/>
            <person name="Lara M."/>
            <person name="Martins A.L."/>
            <person name="Massingham T."/>
            <person name="Moltke I."/>
            <person name="Raney B.J."/>
            <person name="Rasmussen M.D."/>
            <person name="Robinson J."/>
            <person name="Stark A."/>
            <person name="Vilella A.J."/>
            <person name="Wen J."/>
            <person name="Xie X."/>
            <person name="Zody M.C."/>
            <person name="Baldwin J."/>
            <person name="Bloom T."/>
            <person name="Chin C.W."/>
            <person name="Heiman D."/>
            <person name="Nicol R."/>
            <person name="Nusbaum C."/>
            <person name="Young S."/>
            <person name="Wilkinson J."/>
            <person name="Worley K.C."/>
            <person name="Kovar C.L."/>
            <person name="Muzny D.M."/>
            <person name="Gibbs R.A."/>
            <person name="Cree A."/>
            <person name="Dihn H.H."/>
            <person name="Fowler G."/>
            <person name="Jhangiani S."/>
            <person name="Joshi V."/>
            <person name="Lee S."/>
            <person name="Lewis L.R."/>
            <person name="Nazareth L.V."/>
            <person name="Okwuonu G."/>
            <person name="Santibanez J."/>
            <person name="Warren W.C."/>
            <person name="Mardis E.R."/>
            <person name="Weinstock G.M."/>
            <person name="Wilson R.K."/>
            <person name="Delehaunty K."/>
            <person name="Dooling D."/>
            <person name="Fronik C."/>
            <person name="Fulton L."/>
            <person name="Fulton B."/>
            <person name="Graves T."/>
            <person name="Minx P."/>
            <person name="Sodergren E."/>
            <person name="Birney E."/>
            <person name="Margulies E.H."/>
            <person name="Herrero J."/>
            <person name="Green E.D."/>
            <person name="Haussler D."/>
            <person name="Siepel A."/>
            <person name="Goldman N."/>
            <person name="Pollard K.S."/>
            <person name="Pedersen J.S."/>
            <person name="Lander E.S."/>
            <person name="Kellis M."/>
        </authorList>
    </citation>
    <scope>NUCLEOTIDE SEQUENCE [LARGE SCALE GENOMIC DNA]</scope>
    <source>
        <strain evidence="6 7">Thorbecke inbred</strain>
    </source>
</reference>
<dbReference type="SMR" id="A0A5F9DRB6"/>
<evidence type="ECO:0000256" key="3">
    <source>
        <dbReference type="PROSITE-ProRule" id="PRU00649"/>
    </source>
</evidence>
<protein>
    <recommendedName>
        <fullName evidence="5">TFIIS N-terminal domain-containing protein</fullName>
    </recommendedName>
</protein>
<feature type="region of interest" description="Disordered" evidence="4">
    <location>
        <begin position="28"/>
        <end position="86"/>
    </location>
</feature>
<feature type="compositionally biased region" description="Pro residues" evidence="4">
    <location>
        <begin position="39"/>
        <end position="49"/>
    </location>
</feature>
<feature type="compositionally biased region" description="Polar residues" evidence="4">
    <location>
        <begin position="791"/>
        <end position="801"/>
    </location>
</feature>
<feature type="region of interest" description="Disordered" evidence="4">
    <location>
        <begin position="154"/>
        <end position="671"/>
    </location>
</feature>
<name>A0A5F9DRB6_RABIT</name>
<dbReference type="GO" id="GO:0070449">
    <property type="term" value="C:elongin complex"/>
    <property type="evidence" value="ECO:0007669"/>
    <property type="project" value="InterPro"/>
</dbReference>
<dbReference type="SMART" id="SM00509">
    <property type="entry name" value="TFS2N"/>
    <property type="match status" value="1"/>
</dbReference>
<dbReference type="InParanoid" id="A0A5F9DRB6"/>
<dbReference type="SUPFAM" id="SSF47676">
    <property type="entry name" value="Conserved domain common to transcription factors TFIIS, elongin A, CRSP70"/>
    <property type="match status" value="1"/>
</dbReference>
<feature type="compositionally biased region" description="Low complexity" evidence="4">
    <location>
        <begin position="53"/>
        <end position="63"/>
    </location>
</feature>
<evidence type="ECO:0000256" key="4">
    <source>
        <dbReference type="SAM" id="MobiDB-lite"/>
    </source>
</evidence>
<evidence type="ECO:0000313" key="7">
    <source>
        <dbReference type="Proteomes" id="UP000001811"/>
    </source>
</evidence>
<keyword evidence="7" id="KW-1185">Reference proteome</keyword>
<dbReference type="AlphaFoldDB" id="A0A5F9DRB6"/>
<feature type="compositionally biased region" description="Acidic residues" evidence="4">
    <location>
        <begin position="182"/>
        <end position="241"/>
    </location>
</feature>
<dbReference type="Bgee" id="ENSOCUG00000035984">
    <property type="expression patterns" value="Expressed in testis"/>
</dbReference>
<dbReference type="Gene3D" id="6.10.250.3180">
    <property type="match status" value="1"/>
</dbReference>
<dbReference type="InterPro" id="IPR003617">
    <property type="entry name" value="TFIIS/CRSP70_N_sub"/>
</dbReference>
<proteinExistence type="predicted"/>
<dbReference type="EMBL" id="AAGW02032339">
    <property type="status" value="NOT_ANNOTATED_CDS"/>
    <property type="molecule type" value="Genomic_DNA"/>
</dbReference>
<feature type="compositionally biased region" description="Low complexity" evidence="4">
    <location>
        <begin position="470"/>
        <end position="486"/>
    </location>
</feature>